<dbReference type="GO" id="GO:0016887">
    <property type="term" value="F:ATP hydrolysis activity"/>
    <property type="evidence" value="ECO:0007669"/>
    <property type="project" value="InterPro"/>
</dbReference>
<dbReference type="InterPro" id="IPR003593">
    <property type="entry name" value="AAA+_ATPase"/>
</dbReference>
<proteinExistence type="predicted"/>
<dbReference type="InterPro" id="IPR003439">
    <property type="entry name" value="ABC_transporter-like_ATP-bd"/>
</dbReference>
<keyword evidence="6" id="KW-1185">Reference proteome</keyword>
<organism evidence="5 6">
    <name type="scientific">Mangrovibacterium marinum</name>
    <dbReference type="NCBI Taxonomy" id="1639118"/>
    <lineage>
        <taxon>Bacteria</taxon>
        <taxon>Pseudomonadati</taxon>
        <taxon>Bacteroidota</taxon>
        <taxon>Bacteroidia</taxon>
        <taxon>Marinilabiliales</taxon>
        <taxon>Prolixibacteraceae</taxon>
        <taxon>Mangrovibacterium</taxon>
    </lineage>
</organism>
<dbReference type="GO" id="GO:0022857">
    <property type="term" value="F:transmembrane transporter activity"/>
    <property type="evidence" value="ECO:0007669"/>
    <property type="project" value="TreeGrafter"/>
</dbReference>
<gene>
    <name evidence="5" type="ORF">C8N47_110106</name>
</gene>
<dbReference type="InterPro" id="IPR017911">
    <property type="entry name" value="MacB-like_ATP-bd"/>
</dbReference>
<dbReference type="Proteomes" id="UP000243525">
    <property type="component" value="Unassembled WGS sequence"/>
</dbReference>
<feature type="domain" description="ABC transporter" evidence="4">
    <location>
        <begin position="4"/>
        <end position="223"/>
    </location>
</feature>
<evidence type="ECO:0000256" key="3">
    <source>
        <dbReference type="ARBA" id="ARBA00022840"/>
    </source>
</evidence>
<dbReference type="InterPro" id="IPR017871">
    <property type="entry name" value="ABC_transporter-like_CS"/>
</dbReference>
<name>A0A2T5C0U2_9BACT</name>
<dbReference type="InterPro" id="IPR015854">
    <property type="entry name" value="ABC_transpr_LolD-like"/>
</dbReference>
<evidence type="ECO:0000259" key="4">
    <source>
        <dbReference type="PROSITE" id="PS50893"/>
    </source>
</evidence>
<dbReference type="AlphaFoldDB" id="A0A2T5C0U2"/>
<dbReference type="RefSeq" id="WP_107822662.1">
    <property type="nucleotide sequence ID" value="NZ_OY782574.1"/>
</dbReference>
<keyword evidence="5" id="KW-0449">Lipoprotein</keyword>
<evidence type="ECO:0000256" key="2">
    <source>
        <dbReference type="ARBA" id="ARBA00022741"/>
    </source>
</evidence>
<accession>A0A2T5C0U2</accession>
<protein>
    <submittedName>
        <fullName evidence="5">Putative ABC transport system ATP-binding protein/lipoprotein-releasing system ATP-binding protein</fullName>
    </submittedName>
</protein>
<keyword evidence="3 5" id="KW-0067">ATP-binding</keyword>
<keyword evidence="2" id="KW-0547">Nucleotide-binding</keyword>
<reference evidence="5 6" key="1">
    <citation type="submission" date="2018-04" db="EMBL/GenBank/DDBJ databases">
        <title>Genomic Encyclopedia of Archaeal and Bacterial Type Strains, Phase II (KMG-II): from individual species to whole genera.</title>
        <authorList>
            <person name="Goeker M."/>
        </authorList>
    </citation>
    <scope>NUCLEOTIDE SEQUENCE [LARGE SCALE GENOMIC DNA]</scope>
    <source>
        <strain evidence="5 6">DSM 28823</strain>
    </source>
</reference>
<dbReference type="Gene3D" id="3.40.50.300">
    <property type="entry name" value="P-loop containing nucleotide triphosphate hydrolases"/>
    <property type="match status" value="1"/>
</dbReference>
<dbReference type="GO" id="GO:0005886">
    <property type="term" value="C:plasma membrane"/>
    <property type="evidence" value="ECO:0007669"/>
    <property type="project" value="TreeGrafter"/>
</dbReference>
<comment type="caution">
    <text evidence="5">The sequence shown here is derived from an EMBL/GenBank/DDBJ whole genome shotgun (WGS) entry which is preliminary data.</text>
</comment>
<evidence type="ECO:0000313" key="6">
    <source>
        <dbReference type="Proteomes" id="UP000243525"/>
    </source>
</evidence>
<dbReference type="SUPFAM" id="SSF52540">
    <property type="entry name" value="P-loop containing nucleoside triphosphate hydrolases"/>
    <property type="match status" value="1"/>
</dbReference>
<dbReference type="OrthoDB" id="1114670at2"/>
<evidence type="ECO:0000256" key="1">
    <source>
        <dbReference type="ARBA" id="ARBA00022448"/>
    </source>
</evidence>
<dbReference type="PANTHER" id="PTHR24220">
    <property type="entry name" value="IMPORT ATP-BINDING PROTEIN"/>
    <property type="match status" value="1"/>
</dbReference>
<dbReference type="GO" id="GO:0005524">
    <property type="term" value="F:ATP binding"/>
    <property type="evidence" value="ECO:0007669"/>
    <property type="project" value="UniProtKB-KW"/>
</dbReference>
<keyword evidence="1" id="KW-0813">Transport</keyword>
<dbReference type="Pfam" id="PF00005">
    <property type="entry name" value="ABC_tran"/>
    <property type="match status" value="1"/>
</dbReference>
<dbReference type="PANTHER" id="PTHR24220:SF86">
    <property type="entry name" value="ABC TRANSPORTER ABCH.1"/>
    <property type="match status" value="1"/>
</dbReference>
<dbReference type="PROSITE" id="PS50893">
    <property type="entry name" value="ABC_TRANSPORTER_2"/>
    <property type="match status" value="1"/>
</dbReference>
<evidence type="ECO:0000313" key="5">
    <source>
        <dbReference type="EMBL" id="PTN08220.1"/>
    </source>
</evidence>
<dbReference type="CDD" id="cd03255">
    <property type="entry name" value="ABC_MJ0796_LolCDE_FtsE"/>
    <property type="match status" value="1"/>
</dbReference>
<dbReference type="EMBL" id="QAAD01000010">
    <property type="protein sequence ID" value="PTN08220.1"/>
    <property type="molecule type" value="Genomic_DNA"/>
</dbReference>
<sequence>MALLELSNIQKNFRDGENRINHVLRGVDLQVEAGDFVAIKGASGSGKTTLLSVLGTLLPPDSGSYRLAEKEVTASTVDLAVLRNQQIGFVFQDHRLMPQYTALENILLPVLAHKNHTNSDEEEYAKKLLQITQIEEIANQYPQTLSGGEASRVAVCRALIMKPLLLLADEPTGQLDRENAQNIAKLLSEVNKTLNTTILMVTHSDETSAAAKRVLTLKEGRLS</sequence>
<dbReference type="PROSITE" id="PS00211">
    <property type="entry name" value="ABC_TRANSPORTER_1"/>
    <property type="match status" value="1"/>
</dbReference>
<dbReference type="SMART" id="SM00382">
    <property type="entry name" value="AAA"/>
    <property type="match status" value="1"/>
</dbReference>
<dbReference type="InterPro" id="IPR027417">
    <property type="entry name" value="P-loop_NTPase"/>
</dbReference>